<dbReference type="EMBL" id="JANBUP010000330">
    <property type="protein sequence ID" value="KAJ2811916.1"/>
    <property type="molecule type" value="Genomic_DNA"/>
</dbReference>
<organism evidence="1 2">
    <name type="scientific">Coemansia furcata</name>
    <dbReference type="NCBI Taxonomy" id="417177"/>
    <lineage>
        <taxon>Eukaryota</taxon>
        <taxon>Fungi</taxon>
        <taxon>Fungi incertae sedis</taxon>
        <taxon>Zoopagomycota</taxon>
        <taxon>Kickxellomycotina</taxon>
        <taxon>Kickxellomycetes</taxon>
        <taxon>Kickxellales</taxon>
        <taxon>Kickxellaceae</taxon>
        <taxon>Coemansia</taxon>
    </lineage>
</organism>
<proteinExistence type="predicted"/>
<gene>
    <name evidence="1" type="ORF">H4S07_001753</name>
</gene>
<evidence type="ECO:0000313" key="2">
    <source>
        <dbReference type="Proteomes" id="UP001140096"/>
    </source>
</evidence>
<keyword evidence="2" id="KW-1185">Reference proteome</keyword>
<sequence>MPSTCLFRSLPKHILESICQYAMPITEDNTGPRLGIVMLRTDLFDSLGPEWREVALEHYFSNFILAFNNPFGKINSTHPLDDGFISVKKERHAITSVKVYVSLDDIISGKAAYMLAQSEYSSLVFPSVVRMTIDISDFHKSEWNFDADSVTSTSSLYQQLLVMFPGVKTVKLLKGSRGAEDICTANCDFEQFLLDLFTKFSGVSATFNLKRGMECMWNVEDVHFAVTEMALFKDSYSEKMFELVHKCAPYLKTMDMHNYTGPDVLRHILESICQYAMPITEDNTGPRLGIVMLRTDLFDSLGPEWREVALEHYFSNFILAFNNPFGKINSTHPLDDGFISVKKERHAITSVKVYVSLDDIISGKAAYMLAQSEYSSLVFPSVVRMTIDISDFHKSEWNFDTDSVAGTSSLYQQLLVMFPGVKTVKLLKGARGVEDIGTVNCEFEQFLLDLFTKFRGVSATFNLKRGMECMWNVEDVHFAVTEMALFKDSYSEKMFELIHKCQW</sequence>
<protein>
    <submittedName>
        <fullName evidence="1">Uncharacterized protein</fullName>
    </submittedName>
</protein>
<evidence type="ECO:0000313" key="1">
    <source>
        <dbReference type="EMBL" id="KAJ2811916.1"/>
    </source>
</evidence>
<reference evidence="1" key="1">
    <citation type="submission" date="2022-07" db="EMBL/GenBank/DDBJ databases">
        <title>Phylogenomic reconstructions and comparative analyses of Kickxellomycotina fungi.</title>
        <authorList>
            <person name="Reynolds N.K."/>
            <person name="Stajich J.E."/>
            <person name="Barry K."/>
            <person name="Grigoriev I.V."/>
            <person name="Crous P."/>
            <person name="Smith M.E."/>
        </authorList>
    </citation>
    <scope>NUCLEOTIDE SEQUENCE</scope>
    <source>
        <strain evidence="1">CBS 102833</strain>
    </source>
</reference>
<name>A0ACC1LM05_9FUNG</name>
<comment type="caution">
    <text evidence="1">The sequence shown here is derived from an EMBL/GenBank/DDBJ whole genome shotgun (WGS) entry which is preliminary data.</text>
</comment>
<dbReference type="Proteomes" id="UP001140096">
    <property type="component" value="Unassembled WGS sequence"/>
</dbReference>
<accession>A0ACC1LM05</accession>